<dbReference type="EMBL" id="KV419397">
    <property type="protein sequence ID" value="KZS97238.1"/>
    <property type="molecule type" value="Genomic_DNA"/>
</dbReference>
<protein>
    <submittedName>
        <fullName evidence="1">Uncharacterized protein</fullName>
    </submittedName>
</protein>
<keyword evidence="2" id="KW-1185">Reference proteome</keyword>
<sequence>MLRIEQEGLVEDLGLASPLLIESVELLPYLEVKEDGGVRETEETNGAGPSTKAVLNPDKRIGLLLHPINYHDRSWTRYEAVWNREAIVAGRSTYFPRSPDKRWTSVTEAQAFDIFQDLAGPWLMLGNFQMRDDTAKLVQACQGLTEAACSGMARGAEHREDIGRD</sequence>
<evidence type="ECO:0000313" key="1">
    <source>
        <dbReference type="EMBL" id="KZS97238.1"/>
    </source>
</evidence>
<proteinExistence type="predicted"/>
<accession>A0A164YU86</accession>
<reference evidence="1 2" key="1">
    <citation type="journal article" date="2016" name="Mol. Biol. Evol.">
        <title>Comparative Genomics of Early-Diverging Mushroom-Forming Fungi Provides Insights into the Origins of Lignocellulose Decay Capabilities.</title>
        <authorList>
            <person name="Nagy L.G."/>
            <person name="Riley R."/>
            <person name="Tritt A."/>
            <person name="Adam C."/>
            <person name="Daum C."/>
            <person name="Floudas D."/>
            <person name="Sun H."/>
            <person name="Yadav J.S."/>
            <person name="Pangilinan J."/>
            <person name="Larsson K.H."/>
            <person name="Matsuura K."/>
            <person name="Barry K."/>
            <person name="Labutti K."/>
            <person name="Kuo R."/>
            <person name="Ohm R.A."/>
            <person name="Bhattacharya S.S."/>
            <person name="Shirouzu T."/>
            <person name="Yoshinaga Y."/>
            <person name="Martin F.M."/>
            <person name="Grigoriev I.V."/>
            <person name="Hibbett D.S."/>
        </authorList>
    </citation>
    <scope>NUCLEOTIDE SEQUENCE [LARGE SCALE GENOMIC DNA]</scope>
    <source>
        <strain evidence="1 2">HHB9708</strain>
    </source>
</reference>
<name>A0A164YU86_9AGAM</name>
<dbReference type="Proteomes" id="UP000076722">
    <property type="component" value="Unassembled WGS sequence"/>
</dbReference>
<evidence type="ECO:0000313" key="2">
    <source>
        <dbReference type="Proteomes" id="UP000076722"/>
    </source>
</evidence>
<gene>
    <name evidence="1" type="ORF">SISNIDRAFT_463171</name>
</gene>
<dbReference type="AlphaFoldDB" id="A0A164YU86"/>
<organism evidence="1 2">
    <name type="scientific">Sistotremastrum niveocremeum HHB9708</name>
    <dbReference type="NCBI Taxonomy" id="1314777"/>
    <lineage>
        <taxon>Eukaryota</taxon>
        <taxon>Fungi</taxon>
        <taxon>Dikarya</taxon>
        <taxon>Basidiomycota</taxon>
        <taxon>Agaricomycotina</taxon>
        <taxon>Agaricomycetes</taxon>
        <taxon>Sistotremastrales</taxon>
        <taxon>Sistotremastraceae</taxon>
        <taxon>Sertulicium</taxon>
        <taxon>Sertulicium niveocremeum</taxon>
    </lineage>
</organism>